<dbReference type="RefSeq" id="XP_007408189.1">
    <property type="nucleotide sequence ID" value="XM_007408127.1"/>
</dbReference>
<sequence>MNGQDIEPNNSNNKTTNPNGKTSDERERMSRALGAAFLQHQVQQLERNLDDMSFRRDIYQPHHPRNQSSRTRQADSPRKIKMKSDTNQNPAGSSSFTRQEKGPTQIKIIDTSILIFALPVLKRWKAEGKYRIVIPLDVISTLDLLKTYPRPIRGLVRDATDWLDHQFQKLPASRGRASQSFSPQVTGEECSWDELRKGFIPPPMDVISITEILDEDNTTQRALDGTDMPRRLRSVLQCAHWQQSQETGEPYHCTLAVYVPPETNTPTKPETTSTSNGTSAQHPTSHTHGPVPGADPQMDRSGALMLEWAPLFGIEVEQITKRDLTDALSWIRHESEKRIARTKQSSFQRQSNPNNPSQYQNSPRGGGSGTTDKRLFVW</sequence>
<feature type="region of interest" description="Disordered" evidence="1">
    <location>
        <begin position="262"/>
        <end position="299"/>
    </location>
</feature>
<gene>
    <name evidence="3" type="ORF">MELLADRAFT_71445</name>
</gene>
<name>F4RG60_MELLP</name>
<dbReference type="InterPro" id="IPR002716">
    <property type="entry name" value="PIN_dom"/>
</dbReference>
<feature type="region of interest" description="Disordered" evidence="1">
    <location>
        <begin position="1"/>
        <end position="39"/>
    </location>
</feature>
<dbReference type="AlphaFoldDB" id="F4RG60"/>
<feature type="compositionally biased region" description="Basic and acidic residues" evidence="1">
    <location>
        <begin position="72"/>
        <end position="84"/>
    </location>
</feature>
<dbReference type="Proteomes" id="UP000001072">
    <property type="component" value="Unassembled WGS sequence"/>
</dbReference>
<dbReference type="HOGENOM" id="CLU_731739_0_0_1"/>
<feature type="compositionally biased region" description="Polar residues" evidence="1">
    <location>
        <begin position="85"/>
        <end position="97"/>
    </location>
</feature>
<protein>
    <recommendedName>
        <fullName evidence="2">PIN domain-containing protein</fullName>
    </recommendedName>
</protein>
<proteinExistence type="predicted"/>
<dbReference type="EMBL" id="GL883100">
    <property type="protein sequence ID" value="EGG08603.1"/>
    <property type="molecule type" value="Genomic_DNA"/>
</dbReference>
<dbReference type="OrthoDB" id="69928at2759"/>
<dbReference type="Gene3D" id="3.40.50.1010">
    <property type="entry name" value="5'-nuclease"/>
    <property type="match status" value="1"/>
</dbReference>
<keyword evidence="4" id="KW-1185">Reference proteome</keyword>
<dbReference type="Pfam" id="PF13638">
    <property type="entry name" value="PIN_4"/>
    <property type="match status" value="1"/>
</dbReference>
<feature type="region of interest" description="Disordered" evidence="1">
    <location>
        <begin position="59"/>
        <end position="102"/>
    </location>
</feature>
<dbReference type="STRING" id="747676.F4RG60"/>
<evidence type="ECO:0000256" key="1">
    <source>
        <dbReference type="SAM" id="MobiDB-lite"/>
    </source>
</evidence>
<feature type="compositionally biased region" description="Low complexity" evidence="1">
    <location>
        <begin position="262"/>
        <end position="276"/>
    </location>
</feature>
<evidence type="ECO:0000313" key="4">
    <source>
        <dbReference type="Proteomes" id="UP000001072"/>
    </source>
</evidence>
<accession>F4RG60</accession>
<feature type="region of interest" description="Disordered" evidence="1">
    <location>
        <begin position="337"/>
        <end position="378"/>
    </location>
</feature>
<feature type="compositionally biased region" description="Polar residues" evidence="1">
    <location>
        <begin position="277"/>
        <end position="287"/>
    </location>
</feature>
<reference evidence="4" key="1">
    <citation type="journal article" date="2011" name="Proc. Natl. Acad. Sci. U.S.A.">
        <title>Obligate biotrophy features unraveled by the genomic analysis of rust fungi.</title>
        <authorList>
            <person name="Duplessis S."/>
            <person name="Cuomo C.A."/>
            <person name="Lin Y.-C."/>
            <person name="Aerts A."/>
            <person name="Tisserant E."/>
            <person name="Veneault-Fourrey C."/>
            <person name="Joly D.L."/>
            <person name="Hacquard S."/>
            <person name="Amselem J."/>
            <person name="Cantarel B.L."/>
            <person name="Chiu R."/>
            <person name="Coutinho P.M."/>
            <person name="Feau N."/>
            <person name="Field M."/>
            <person name="Frey P."/>
            <person name="Gelhaye E."/>
            <person name="Goldberg J."/>
            <person name="Grabherr M.G."/>
            <person name="Kodira C.D."/>
            <person name="Kohler A."/>
            <person name="Kuees U."/>
            <person name="Lindquist E.A."/>
            <person name="Lucas S.M."/>
            <person name="Mago R."/>
            <person name="Mauceli E."/>
            <person name="Morin E."/>
            <person name="Murat C."/>
            <person name="Pangilinan J.L."/>
            <person name="Park R."/>
            <person name="Pearson M."/>
            <person name="Quesneville H."/>
            <person name="Rouhier N."/>
            <person name="Sakthikumar S."/>
            <person name="Salamov A.A."/>
            <person name="Schmutz J."/>
            <person name="Selles B."/>
            <person name="Shapiro H."/>
            <person name="Tanguay P."/>
            <person name="Tuskan G.A."/>
            <person name="Henrissat B."/>
            <person name="Van de Peer Y."/>
            <person name="Rouze P."/>
            <person name="Ellis J.G."/>
            <person name="Dodds P.N."/>
            <person name="Schein J.E."/>
            <person name="Zhong S."/>
            <person name="Hamelin R.C."/>
            <person name="Grigoriev I.V."/>
            <person name="Szabo L.J."/>
            <person name="Martin F."/>
        </authorList>
    </citation>
    <scope>NUCLEOTIDE SEQUENCE [LARGE SCALE GENOMIC DNA]</scope>
    <source>
        <strain evidence="4">98AG31 / pathotype 3-4-7</strain>
    </source>
</reference>
<organism evidence="4">
    <name type="scientific">Melampsora larici-populina (strain 98AG31 / pathotype 3-4-7)</name>
    <name type="common">Poplar leaf rust fungus</name>
    <dbReference type="NCBI Taxonomy" id="747676"/>
    <lineage>
        <taxon>Eukaryota</taxon>
        <taxon>Fungi</taxon>
        <taxon>Dikarya</taxon>
        <taxon>Basidiomycota</taxon>
        <taxon>Pucciniomycotina</taxon>
        <taxon>Pucciniomycetes</taxon>
        <taxon>Pucciniales</taxon>
        <taxon>Melampsoraceae</taxon>
        <taxon>Melampsora</taxon>
    </lineage>
</organism>
<dbReference type="InParanoid" id="F4RG60"/>
<feature type="compositionally biased region" description="Low complexity" evidence="1">
    <location>
        <begin position="344"/>
        <end position="363"/>
    </location>
</feature>
<dbReference type="KEGG" id="mlr:MELLADRAFT_71445"/>
<evidence type="ECO:0000313" key="3">
    <source>
        <dbReference type="EMBL" id="EGG08603.1"/>
    </source>
</evidence>
<feature type="compositionally biased region" description="Low complexity" evidence="1">
    <location>
        <begin position="8"/>
        <end position="21"/>
    </location>
</feature>
<feature type="domain" description="PIN" evidence="2">
    <location>
        <begin position="108"/>
        <end position="182"/>
    </location>
</feature>
<evidence type="ECO:0000259" key="2">
    <source>
        <dbReference type="Pfam" id="PF13638"/>
    </source>
</evidence>
<dbReference type="eggNOG" id="ENOG502SC47">
    <property type="taxonomic scope" value="Eukaryota"/>
</dbReference>
<dbReference type="GeneID" id="18931823"/>
<dbReference type="VEuPathDB" id="FungiDB:MELLADRAFT_71445"/>